<dbReference type="Proteomes" id="UP000386847">
    <property type="component" value="Chromosome"/>
</dbReference>
<dbReference type="EMBL" id="CP045725">
    <property type="protein sequence ID" value="QGF23811.1"/>
    <property type="molecule type" value="Genomic_DNA"/>
</dbReference>
<sequence>MQFVLGAGSVGTHLARLLTDSGEDVVLASRSGTGPEIPGTRRLVVDAADADALSRAVAGASVLYNVLNPPRYNTWPQVWPPVSAALITAAERSGAVLAAASNLYMYGIPTGPMTEQTPVAPAEGKGQVRAAMTRDALAAHEAGRIRYVEVRSADYVGAGVTYTSHITRQLPPAFKGRGVSVVGEPDQPHTWTDVLDVARSLVTVASSEQALGRVWHATSNPPRTQREAITDILASVGKPAVPVRPLPRWLYPTLGLVMPQVREVARMTFQFDRPFVMDSSAIQQELGLEPTPWDEVCRRTAESLA</sequence>
<dbReference type="Pfam" id="PF01370">
    <property type="entry name" value="Epimerase"/>
    <property type="match status" value="1"/>
</dbReference>
<evidence type="ECO:0000313" key="3">
    <source>
        <dbReference type="Proteomes" id="UP000386847"/>
    </source>
</evidence>
<proteinExistence type="predicted"/>
<reference evidence="2 3" key="1">
    <citation type="submission" date="2019-10" db="EMBL/GenBank/DDBJ databases">
        <title>Genomic analysis of Raineyella sp. CBA3103.</title>
        <authorList>
            <person name="Roh S.W."/>
        </authorList>
    </citation>
    <scope>NUCLEOTIDE SEQUENCE [LARGE SCALE GENOMIC DNA]</scope>
    <source>
        <strain evidence="2 3">CBA3103</strain>
    </source>
</reference>
<feature type="domain" description="NAD-dependent epimerase/dehydratase" evidence="1">
    <location>
        <begin position="4"/>
        <end position="207"/>
    </location>
</feature>
<dbReference type="RefSeq" id="WP_153572341.1">
    <property type="nucleotide sequence ID" value="NZ_CP045725.1"/>
</dbReference>
<evidence type="ECO:0000313" key="2">
    <source>
        <dbReference type="EMBL" id="QGF23811.1"/>
    </source>
</evidence>
<gene>
    <name evidence="2" type="ORF">Rai3103_09150</name>
</gene>
<dbReference type="AlphaFoldDB" id="A0A5Q2FBN1"/>
<name>A0A5Q2FBN1_9ACTN</name>
<evidence type="ECO:0000259" key="1">
    <source>
        <dbReference type="Pfam" id="PF01370"/>
    </source>
</evidence>
<protein>
    <submittedName>
        <fullName evidence="2">NAD-dependent epimerase/dehydratase family protein</fullName>
    </submittedName>
</protein>
<accession>A0A5Q2FBN1</accession>
<organism evidence="2 3">
    <name type="scientific">Raineyella fluvialis</name>
    <dbReference type="NCBI Taxonomy" id="2662261"/>
    <lineage>
        <taxon>Bacteria</taxon>
        <taxon>Bacillati</taxon>
        <taxon>Actinomycetota</taxon>
        <taxon>Actinomycetes</taxon>
        <taxon>Propionibacteriales</taxon>
        <taxon>Propionibacteriaceae</taxon>
        <taxon>Raineyella</taxon>
    </lineage>
</organism>
<dbReference type="SUPFAM" id="SSF51735">
    <property type="entry name" value="NAD(P)-binding Rossmann-fold domains"/>
    <property type="match status" value="1"/>
</dbReference>
<dbReference type="InterPro" id="IPR001509">
    <property type="entry name" value="Epimerase_deHydtase"/>
</dbReference>
<keyword evidence="3" id="KW-1185">Reference proteome</keyword>
<dbReference type="KEGG" id="rain:Rai3103_09150"/>
<dbReference type="InterPro" id="IPR036291">
    <property type="entry name" value="NAD(P)-bd_dom_sf"/>
</dbReference>
<dbReference type="Gene3D" id="3.40.50.720">
    <property type="entry name" value="NAD(P)-binding Rossmann-like Domain"/>
    <property type="match status" value="1"/>
</dbReference>